<evidence type="ECO:0000256" key="8">
    <source>
        <dbReference type="PIRSR" id="PIRSR036684-1"/>
    </source>
</evidence>
<evidence type="ECO:0000313" key="13">
    <source>
        <dbReference type="EMBL" id="SMF66293.1"/>
    </source>
</evidence>
<evidence type="ECO:0000256" key="4">
    <source>
        <dbReference type="ARBA" id="ARBA00008756"/>
    </source>
</evidence>
<dbReference type="GO" id="GO:0046872">
    <property type="term" value="F:metal ion binding"/>
    <property type="evidence" value="ECO:0007669"/>
    <property type="project" value="UniProtKB-KW"/>
</dbReference>
<evidence type="ECO:0000256" key="2">
    <source>
        <dbReference type="ARBA" id="ARBA00001946"/>
    </source>
</evidence>
<dbReference type="InterPro" id="IPR012301">
    <property type="entry name" value="Malic_N_dom"/>
</dbReference>
<comment type="similarity">
    <text evidence="3">In the N-terminal section; belongs to the malic enzymes family.</text>
</comment>
<dbReference type="AlphaFoldDB" id="A0A1Y6CQS3"/>
<dbReference type="FunFam" id="3.40.50.10380:FF:000003">
    <property type="entry name" value="NADP-dependent malic enzyme"/>
    <property type="match status" value="1"/>
</dbReference>
<dbReference type="GO" id="GO:0051287">
    <property type="term" value="F:NAD binding"/>
    <property type="evidence" value="ECO:0007669"/>
    <property type="project" value="InterPro"/>
</dbReference>
<dbReference type="InterPro" id="IPR042112">
    <property type="entry name" value="P_AcTrfase_dom2"/>
</dbReference>
<keyword evidence="10" id="KW-0521">NADP</keyword>
<dbReference type="OrthoDB" id="5287223at2"/>
<dbReference type="InterPro" id="IPR012188">
    <property type="entry name" value="ME_PTA"/>
</dbReference>
<dbReference type="InterPro" id="IPR036291">
    <property type="entry name" value="NAD(P)-bd_dom_sf"/>
</dbReference>
<evidence type="ECO:0000256" key="10">
    <source>
        <dbReference type="PIRSR" id="PIRSR036684-3"/>
    </source>
</evidence>
<dbReference type="InterPro" id="IPR045213">
    <property type="entry name" value="Malic_NAD-bd_bact_type"/>
</dbReference>
<dbReference type="InterPro" id="IPR012302">
    <property type="entry name" value="Malic_NAD-bd"/>
</dbReference>
<dbReference type="RefSeq" id="WP_132323567.1">
    <property type="nucleotide sequence ID" value="NZ_FWZT01000023.1"/>
</dbReference>
<dbReference type="Gene3D" id="3.40.50.10950">
    <property type="match status" value="1"/>
</dbReference>
<dbReference type="InterPro" id="IPR042113">
    <property type="entry name" value="P_AcTrfase_dom1"/>
</dbReference>
<dbReference type="GO" id="GO:0004470">
    <property type="term" value="F:malic enzyme activity"/>
    <property type="evidence" value="ECO:0007669"/>
    <property type="project" value="InterPro"/>
</dbReference>
<dbReference type="InterPro" id="IPR051674">
    <property type="entry name" value="Malate_Decarboxylase"/>
</dbReference>
<dbReference type="FunFam" id="3.40.50.720:FF:000095">
    <property type="entry name" value="NADP-dependent malic enzyme"/>
    <property type="match status" value="1"/>
</dbReference>
<keyword evidence="6" id="KW-0560">Oxidoreductase</keyword>
<dbReference type="PIRSF" id="PIRSF036684">
    <property type="entry name" value="ME_PTA"/>
    <property type="match status" value="1"/>
</dbReference>
<evidence type="ECO:0000313" key="14">
    <source>
        <dbReference type="Proteomes" id="UP000192907"/>
    </source>
</evidence>
<evidence type="ECO:0000259" key="12">
    <source>
        <dbReference type="SMART" id="SM01274"/>
    </source>
</evidence>
<feature type="binding site" evidence="10">
    <location>
        <begin position="74"/>
        <end position="81"/>
    </location>
    <ligand>
        <name>NADP(+)</name>
        <dbReference type="ChEBI" id="CHEBI:58349"/>
    </ligand>
</feature>
<dbReference type="GO" id="GO:0016616">
    <property type="term" value="F:oxidoreductase activity, acting on the CH-OH group of donors, NAD or NADP as acceptor"/>
    <property type="evidence" value="ECO:0007669"/>
    <property type="project" value="InterPro"/>
</dbReference>
<dbReference type="EMBL" id="FWZT01000023">
    <property type="protein sequence ID" value="SMF66293.1"/>
    <property type="molecule type" value="Genomic_DNA"/>
</dbReference>
<evidence type="ECO:0000259" key="11">
    <source>
        <dbReference type="SMART" id="SM00919"/>
    </source>
</evidence>
<dbReference type="SUPFAM" id="SSF53659">
    <property type="entry name" value="Isocitrate/Isopropylmalate dehydrogenase-like"/>
    <property type="match status" value="1"/>
</dbReference>
<reference evidence="14" key="1">
    <citation type="submission" date="2017-04" db="EMBL/GenBank/DDBJ databases">
        <authorList>
            <person name="Varghese N."/>
            <person name="Submissions S."/>
        </authorList>
    </citation>
    <scope>NUCLEOTIDE SEQUENCE [LARGE SCALE GENOMIC DNA]</scope>
    <source>
        <strain evidence="14">RKEM611</strain>
    </source>
</reference>
<keyword evidence="14" id="KW-1185">Reference proteome</keyword>
<dbReference type="InterPro" id="IPR002505">
    <property type="entry name" value="PTA_PTB"/>
</dbReference>
<proteinExistence type="inferred from homology"/>
<dbReference type="SMART" id="SM00919">
    <property type="entry name" value="Malic_M"/>
    <property type="match status" value="1"/>
</dbReference>
<evidence type="ECO:0000256" key="9">
    <source>
        <dbReference type="PIRSR" id="PIRSR036684-2"/>
    </source>
</evidence>
<keyword evidence="7" id="KW-0511">Multifunctional enzyme</keyword>
<feature type="domain" description="Malic enzyme N-terminal" evidence="12">
    <location>
        <begin position="16"/>
        <end position="149"/>
    </location>
</feature>
<evidence type="ECO:0000256" key="6">
    <source>
        <dbReference type="ARBA" id="ARBA00023002"/>
    </source>
</evidence>
<evidence type="ECO:0000256" key="5">
    <source>
        <dbReference type="ARBA" id="ARBA00022723"/>
    </source>
</evidence>
<organism evidence="13 14">
    <name type="scientific">Pseudobacteriovorax antillogorgiicola</name>
    <dbReference type="NCBI Taxonomy" id="1513793"/>
    <lineage>
        <taxon>Bacteria</taxon>
        <taxon>Pseudomonadati</taxon>
        <taxon>Bdellovibrionota</taxon>
        <taxon>Oligoflexia</taxon>
        <taxon>Oligoflexales</taxon>
        <taxon>Pseudobacteriovoracaceae</taxon>
        <taxon>Pseudobacteriovorax</taxon>
    </lineage>
</organism>
<sequence length="756" mass="83070">MNYEEKALEYHQREPAGKIQTRISKPLDSQEDLSIAYSPGVAGPCREIEKDPENSFKYTGRANLVGVISNGTAVLGLGNIGPHASKPVMEGKAMLFKKFADIDVFDIEVAAEDPDQFISTVKALEPTFGGINLEDIKAPECFYIEETLKEQMNIPVFHDDQHGTAIIASAAFINALEITNRDIADVKVVFSGGGAAAIACADLFIKLGVKPENLLMCDSRGVIHDGRDPGNPYKGRFSQKTDLRTLEEALVGADAFVGVSVAGVLTQDMIKPMAEHPIIFALANPDPEIHPDLAREVRPDAIIATGRSDFPNQVNNVLGFPFIFRGALDTQATGISDEMKLAAVKAISSLAKKTVPEEVLKVYSNPDGYQFGKDYLIPKPVDPRVLMYVAPAVAQAAMDSGVARKKVNIDEYKYHIERILGPTRRIVRKLRQGIVAGTQRQKKKPNILLPHGHDSRVIKAAAQIVYDGDVDVTLLGSPKSIIEKSESLGFHAFGEKVNIINPLQDDRTEKFADQLFELRQRKGISKSIAMEAIRNTNYFGAMLLKNGFVDGMLNGLVEPYAASVRPILEVLGTTTSTTLAGTQMISYRKKLYFFSDCTINVDPTPEQMASIAYNTAEFAKEYTDDPIKLAFLSFSSFGSNRHPITRKISEAARLLENMNPDFDFDGEIQADVAINVDLQKKEFPFSNLKGQANVLIFPDLMSANISYKLLANLTEASSFGPILRGPPMPAHVLERGARVEDIINMVYLTANQWARN</sequence>
<evidence type="ECO:0000256" key="3">
    <source>
        <dbReference type="ARBA" id="ARBA00007686"/>
    </source>
</evidence>
<dbReference type="PANTHER" id="PTHR43237">
    <property type="entry name" value="NADP-DEPENDENT MALIC ENZYME"/>
    <property type="match status" value="1"/>
</dbReference>
<dbReference type="GO" id="GO:0016746">
    <property type="term" value="F:acyltransferase activity"/>
    <property type="evidence" value="ECO:0007669"/>
    <property type="project" value="InterPro"/>
</dbReference>
<evidence type="ECO:0000256" key="1">
    <source>
        <dbReference type="ARBA" id="ARBA00001936"/>
    </source>
</evidence>
<dbReference type="Proteomes" id="UP000192907">
    <property type="component" value="Unassembled WGS sequence"/>
</dbReference>
<feature type="active site" description="Proton acceptor" evidence="8">
    <location>
        <position position="92"/>
    </location>
</feature>
<dbReference type="SUPFAM" id="SSF53223">
    <property type="entry name" value="Aminoacid dehydrogenase-like, N-terminal domain"/>
    <property type="match status" value="1"/>
</dbReference>
<dbReference type="Gene3D" id="3.40.50.10750">
    <property type="entry name" value="Isocitrate/Isopropylmalate dehydrogenase-like"/>
    <property type="match status" value="1"/>
</dbReference>
<dbReference type="CDD" id="cd05311">
    <property type="entry name" value="NAD_bind_2_malic_enz"/>
    <property type="match status" value="1"/>
</dbReference>
<name>A0A1Y6CQS3_9BACT</name>
<dbReference type="GO" id="GO:0006108">
    <property type="term" value="P:malate metabolic process"/>
    <property type="evidence" value="ECO:0007669"/>
    <property type="project" value="InterPro"/>
</dbReference>
<feature type="domain" description="Malic enzyme NAD-binding" evidence="11">
    <location>
        <begin position="161"/>
        <end position="398"/>
    </location>
</feature>
<dbReference type="Gene3D" id="3.40.50.10380">
    <property type="entry name" value="Malic enzyme, N-terminal domain"/>
    <property type="match status" value="1"/>
</dbReference>
<gene>
    <name evidence="13" type="ORF">SAMN06296036_12318</name>
</gene>
<comment type="cofactor">
    <cofactor evidence="1">
        <name>Mn(2+)</name>
        <dbReference type="ChEBI" id="CHEBI:29035"/>
    </cofactor>
</comment>
<dbReference type="Gene3D" id="3.40.50.720">
    <property type="entry name" value="NAD(P)-binding Rossmann-like Domain"/>
    <property type="match status" value="1"/>
</dbReference>
<keyword evidence="5 9" id="KW-0479">Metal-binding</keyword>
<feature type="binding site" evidence="10">
    <location>
        <position position="284"/>
    </location>
    <ligand>
        <name>a divalent metal cation</name>
        <dbReference type="ChEBI" id="CHEBI:60240"/>
    </ligand>
</feature>
<feature type="binding site" evidence="9">
    <location>
        <position position="135"/>
    </location>
    <ligand>
        <name>a divalent metal cation</name>
        <dbReference type="ChEBI" id="CHEBI:60240"/>
    </ligand>
</feature>
<accession>A0A1Y6CQS3</accession>
<protein>
    <submittedName>
        <fullName evidence="13">Malate dehydrogenase (Oxaloacetate-decarboxylating)(NADP+)</fullName>
    </submittedName>
</protein>
<dbReference type="InterPro" id="IPR037062">
    <property type="entry name" value="Malic_N_dom_sf"/>
</dbReference>
<dbReference type="STRING" id="1513793.SAMN06296036_12318"/>
<dbReference type="Pfam" id="PF00390">
    <property type="entry name" value="malic"/>
    <property type="match status" value="1"/>
</dbReference>
<feature type="binding site" evidence="9">
    <location>
        <position position="134"/>
    </location>
    <ligand>
        <name>a divalent metal cation</name>
        <dbReference type="ChEBI" id="CHEBI:60240"/>
    </ligand>
</feature>
<dbReference type="SUPFAM" id="SSF51735">
    <property type="entry name" value="NAD(P)-binding Rossmann-fold domains"/>
    <property type="match status" value="1"/>
</dbReference>
<dbReference type="InterPro" id="IPR046346">
    <property type="entry name" value="Aminoacid_DH-like_N_sf"/>
</dbReference>
<comment type="similarity">
    <text evidence="4">In the C-terminal section; belongs to the phosphate acetyltransferase and butyryltransferase family.</text>
</comment>
<dbReference type="Pfam" id="PF01515">
    <property type="entry name" value="PTA_PTB"/>
    <property type="match status" value="1"/>
</dbReference>
<dbReference type="Pfam" id="PF03949">
    <property type="entry name" value="Malic_M"/>
    <property type="match status" value="1"/>
</dbReference>
<dbReference type="PANTHER" id="PTHR43237:SF4">
    <property type="entry name" value="NADP-DEPENDENT MALIC ENZYME"/>
    <property type="match status" value="1"/>
</dbReference>
<comment type="cofactor">
    <cofactor evidence="2">
        <name>Mg(2+)</name>
        <dbReference type="ChEBI" id="CHEBI:18420"/>
    </cofactor>
</comment>
<evidence type="ECO:0000256" key="7">
    <source>
        <dbReference type="ARBA" id="ARBA00023268"/>
    </source>
</evidence>
<dbReference type="SMART" id="SM01274">
    <property type="entry name" value="malic"/>
    <property type="match status" value="1"/>
</dbReference>
<feature type="binding site" evidence="10">
    <location>
        <position position="160"/>
    </location>
    <ligand>
        <name>a divalent metal cation</name>
        <dbReference type="ChEBI" id="CHEBI:60240"/>
    </ligand>
</feature>